<dbReference type="SUPFAM" id="SSF52047">
    <property type="entry name" value="RNI-like"/>
    <property type="match status" value="1"/>
</dbReference>
<organism evidence="1 2">
    <name type="scientific">Legionella brunensis</name>
    <dbReference type="NCBI Taxonomy" id="29422"/>
    <lineage>
        <taxon>Bacteria</taxon>
        <taxon>Pseudomonadati</taxon>
        <taxon>Pseudomonadota</taxon>
        <taxon>Gammaproteobacteria</taxon>
        <taxon>Legionellales</taxon>
        <taxon>Legionellaceae</taxon>
        <taxon>Legionella</taxon>
    </lineage>
</organism>
<dbReference type="Proteomes" id="UP000054742">
    <property type="component" value="Unassembled WGS sequence"/>
</dbReference>
<sequence length="475" mass="54000">MLYTIEVNPIDFSLIDEVKKLPANTTSVVFKASIMADGKYYTLQNKSTYEIAEAFKNLPKTVRKVDCRNNGLGNLNFFALKHIFSALSCSITHFNLRSNQLNTTLKHQNRGDLSLLESLPPSITTLDLSNNDFEADFLQYALIYLHRNVINLNLSHNELGYEGIIKILDWLKPKSVKQLDLTYNDLNIPTDTQWISLWENLPPSLEQLVLGHEPLRTITCSIKQENDKPILSHLKHLEAVNVNPFRQFDLTKWIPCLPQNLISLSLRDSLDDNASLQTLFEVLPQGLQVLSIESNDLRNYSSYELEMAFSRINQNIIEINLNYTNIFYERSGKKVQQIFSSLQQLKTIHLNGFEYLSAKDIQQLDNVFPNLQTLHLDEMTLKKLNDEELKALRQAFSHVPNIVITASPSSTADARDKHAMGNLARQYGFKTSVASLVALTSFFIASHKIKTVDQKGQKLLTSGMDELVEGIKSNL</sequence>
<dbReference type="AlphaFoldDB" id="A0A0W0SU72"/>
<keyword evidence="2" id="KW-1185">Reference proteome</keyword>
<reference evidence="1 2" key="1">
    <citation type="submission" date="2015-11" db="EMBL/GenBank/DDBJ databases">
        <title>Genomic analysis of 38 Legionella species identifies large and diverse effector repertoires.</title>
        <authorList>
            <person name="Burstein D."/>
            <person name="Amaro F."/>
            <person name="Zusman T."/>
            <person name="Lifshitz Z."/>
            <person name="Cohen O."/>
            <person name="Gilbert J.A."/>
            <person name="Pupko T."/>
            <person name="Shuman H.A."/>
            <person name="Segal G."/>
        </authorList>
    </citation>
    <scope>NUCLEOTIDE SEQUENCE [LARGE SCALE GENOMIC DNA]</scope>
    <source>
        <strain evidence="1 2">ATCC 43878</strain>
    </source>
</reference>
<evidence type="ECO:0000313" key="2">
    <source>
        <dbReference type="Proteomes" id="UP000054742"/>
    </source>
</evidence>
<comment type="caution">
    <text evidence="1">The sequence shown here is derived from an EMBL/GenBank/DDBJ whole genome shotgun (WGS) entry which is preliminary data.</text>
</comment>
<dbReference type="InterPro" id="IPR032675">
    <property type="entry name" value="LRR_dom_sf"/>
</dbReference>
<name>A0A0W0SU72_9GAMM</name>
<gene>
    <name evidence="1" type="ORF">Lbru_0769</name>
</gene>
<proteinExistence type="predicted"/>
<dbReference type="PATRIC" id="fig|29422.6.peg.803"/>
<dbReference type="Gene3D" id="3.80.10.10">
    <property type="entry name" value="Ribonuclease Inhibitor"/>
    <property type="match status" value="2"/>
</dbReference>
<dbReference type="EMBL" id="LNXV01000004">
    <property type="protein sequence ID" value="KTC86828.1"/>
    <property type="molecule type" value="Genomic_DNA"/>
</dbReference>
<dbReference type="STRING" id="29422.Lbru_0769"/>
<evidence type="ECO:0000313" key="1">
    <source>
        <dbReference type="EMBL" id="KTC86828.1"/>
    </source>
</evidence>
<dbReference type="RefSeq" id="WP_058440845.1">
    <property type="nucleotide sequence ID" value="NZ_CAAAHU010000022.1"/>
</dbReference>
<accession>A0A0W0SU72</accession>
<protein>
    <submittedName>
        <fullName evidence="1">Leucine-rich repeat protein</fullName>
    </submittedName>
</protein>